<name>A0A484V0G0_9ZZZZ</name>
<sequence length="424" mass="44248">MPTLPSLPLIDQDVPDHAATPCDWPGRIEHLRARDSALHAWACLADPAALRAAPPSHGPLSGVCFGVKDVIDVAGMPTRSGSRASDPQPRQFDAACVAQLREAGAVAVGKTVTAEYAYAHPGPTRNPHHAGHTPGGSSSGSAAAVAAGMVPIALGTQTGGSMIRPAAYCGVIGFKPTFGRVHRHGMDVLCDSLDTIGWFGATVGHVRRVAQVLLGAGQGGIPGQGCRAPRVLLLPAGGVSRISPAASQALRQCARELREHGATVTTLEEDGMLQRMLAVHACIMTAELARAMLPVARAHEAVLSPVLRKAIQDGLAIGYAEYTRAQHERDALVQGWRERMSTADFILTPSCPGEAPAGLSTTGTSVMNRPWSLLGWPCLHLPTGRGAGGLPVGVQWVGRSDEDAALLAWAEALHGVVVGRDHVF</sequence>
<dbReference type="InterPro" id="IPR023631">
    <property type="entry name" value="Amidase_dom"/>
</dbReference>
<dbReference type="GO" id="GO:0016740">
    <property type="term" value="F:transferase activity"/>
    <property type="evidence" value="ECO:0007669"/>
    <property type="project" value="UniProtKB-KW"/>
</dbReference>
<dbReference type="InterPro" id="IPR000120">
    <property type="entry name" value="Amidase"/>
</dbReference>
<keyword evidence="3" id="KW-0808">Transferase</keyword>
<dbReference type="PANTHER" id="PTHR11895:SF7">
    <property type="entry name" value="GLUTAMYL-TRNA(GLN) AMIDOTRANSFERASE SUBUNIT A, MITOCHONDRIAL"/>
    <property type="match status" value="1"/>
</dbReference>
<dbReference type="Pfam" id="PF01425">
    <property type="entry name" value="Amidase"/>
    <property type="match status" value="1"/>
</dbReference>
<proteinExistence type="predicted"/>
<dbReference type="Gene3D" id="3.90.1300.10">
    <property type="entry name" value="Amidase signature (AS) domain"/>
    <property type="match status" value="1"/>
</dbReference>
<feature type="domain" description="Amidase" evidence="2">
    <location>
        <begin position="35"/>
        <end position="407"/>
    </location>
</feature>
<protein>
    <submittedName>
        <fullName evidence="3">Aspartyl-tRNA(Asn) amidotransferase subunit A @ Glutamyl-tRNA(Gln) amidotransferase subunit A</fullName>
        <ecNumber evidence="3">6.3.5.6</ecNumber>
        <ecNumber evidence="3">6.3.5.7</ecNumber>
    </submittedName>
</protein>
<evidence type="ECO:0000259" key="2">
    <source>
        <dbReference type="Pfam" id="PF01425"/>
    </source>
</evidence>
<feature type="region of interest" description="Disordered" evidence="1">
    <location>
        <begin position="119"/>
        <end position="142"/>
    </location>
</feature>
<dbReference type="EC" id="6.3.5.7" evidence="3"/>
<evidence type="ECO:0000313" key="3">
    <source>
        <dbReference type="EMBL" id="VFR92867.1"/>
    </source>
</evidence>
<dbReference type="EC" id="6.3.5.6" evidence="3"/>
<keyword evidence="3" id="KW-0436">Ligase</keyword>
<accession>A0A484V0G0</accession>
<organism evidence="3">
    <name type="scientific">plant metagenome</name>
    <dbReference type="NCBI Taxonomy" id="1297885"/>
    <lineage>
        <taxon>unclassified sequences</taxon>
        <taxon>metagenomes</taxon>
        <taxon>organismal metagenomes</taxon>
    </lineage>
</organism>
<dbReference type="PANTHER" id="PTHR11895">
    <property type="entry name" value="TRANSAMIDASE"/>
    <property type="match status" value="1"/>
</dbReference>
<dbReference type="GO" id="GO:0050567">
    <property type="term" value="F:glutaminyl-tRNA synthase (glutamine-hydrolyzing) activity"/>
    <property type="evidence" value="ECO:0007669"/>
    <property type="project" value="UniProtKB-EC"/>
</dbReference>
<dbReference type="SUPFAM" id="SSF75304">
    <property type="entry name" value="Amidase signature (AS) enzymes"/>
    <property type="match status" value="1"/>
</dbReference>
<dbReference type="InterPro" id="IPR036928">
    <property type="entry name" value="AS_sf"/>
</dbReference>
<dbReference type="EMBL" id="CAADIN010000024">
    <property type="protein sequence ID" value="VFR92867.1"/>
    <property type="molecule type" value="Genomic_DNA"/>
</dbReference>
<dbReference type="GO" id="GO:0050566">
    <property type="term" value="F:asparaginyl-tRNA synthase (glutamine-hydrolyzing) activity"/>
    <property type="evidence" value="ECO:0007669"/>
    <property type="project" value="UniProtKB-EC"/>
</dbReference>
<gene>
    <name evidence="3" type="ORF">ISE2_3244</name>
</gene>
<reference evidence="3" key="1">
    <citation type="submission" date="2019-03" db="EMBL/GenBank/DDBJ databases">
        <authorList>
            <person name="Danneels B."/>
        </authorList>
    </citation>
    <scope>NUCLEOTIDE SEQUENCE</scope>
</reference>
<dbReference type="AlphaFoldDB" id="A0A484V0G0"/>
<evidence type="ECO:0000256" key="1">
    <source>
        <dbReference type="SAM" id="MobiDB-lite"/>
    </source>
</evidence>